<sequence length="149" mass="15968">MGFQSSSSPSSSSSPISIGWPSPSTPMDSYPTRNASSSSCGMACAFPSWPKGPSLGFHSSSPFHSFAPSAFISDADLFPDELLDGAACGPFLNEAPAPPRDVQLPNVMPLRPLYAQEKPKKQTRRRSSNKKRRPSKPMTPISESPEAPE</sequence>
<keyword evidence="3" id="KW-1185">Reference proteome</keyword>
<evidence type="ECO:0000313" key="2">
    <source>
        <dbReference type="EMBL" id="KAF2428653.1"/>
    </source>
</evidence>
<gene>
    <name evidence="2" type="ORF">EJ08DRAFT_322858</name>
</gene>
<organism evidence="2 3">
    <name type="scientific">Tothia fuscella</name>
    <dbReference type="NCBI Taxonomy" id="1048955"/>
    <lineage>
        <taxon>Eukaryota</taxon>
        <taxon>Fungi</taxon>
        <taxon>Dikarya</taxon>
        <taxon>Ascomycota</taxon>
        <taxon>Pezizomycotina</taxon>
        <taxon>Dothideomycetes</taxon>
        <taxon>Pleosporomycetidae</taxon>
        <taxon>Venturiales</taxon>
        <taxon>Cylindrosympodiaceae</taxon>
        <taxon>Tothia</taxon>
    </lineage>
</organism>
<reference evidence="2" key="1">
    <citation type="journal article" date="2020" name="Stud. Mycol.">
        <title>101 Dothideomycetes genomes: a test case for predicting lifestyles and emergence of pathogens.</title>
        <authorList>
            <person name="Haridas S."/>
            <person name="Albert R."/>
            <person name="Binder M."/>
            <person name="Bloem J."/>
            <person name="Labutti K."/>
            <person name="Salamov A."/>
            <person name="Andreopoulos B."/>
            <person name="Baker S."/>
            <person name="Barry K."/>
            <person name="Bills G."/>
            <person name="Bluhm B."/>
            <person name="Cannon C."/>
            <person name="Castanera R."/>
            <person name="Culley D."/>
            <person name="Daum C."/>
            <person name="Ezra D."/>
            <person name="Gonzalez J."/>
            <person name="Henrissat B."/>
            <person name="Kuo A."/>
            <person name="Liang C."/>
            <person name="Lipzen A."/>
            <person name="Lutzoni F."/>
            <person name="Magnuson J."/>
            <person name="Mondo S."/>
            <person name="Nolan M."/>
            <person name="Ohm R."/>
            <person name="Pangilinan J."/>
            <person name="Park H.-J."/>
            <person name="Ramirez L."/>
            <person name="Alfaro M."/>
            <person name="Sun H."/>
            <person name="Tritt A."/>
            <person name="Yoshinaga Y."/>
            <person name="Zwiers L.-H."/>
            <person name="Turgeon B."/>
            <person name="Goodwin S."/>
            <person name="Spatafora J."/>
            <person name="Crous P."/>
            <person name="Grigoriev I."/>
        </authorList>
    </citation>
    <scope>NUCLEOTIDE SEQUENCE</scope>
    <source>
        <strain evidence="2">CBS 130266</strain>
    </source>
</reference>
<dbReference type="Proteomes" id="UP000800235">
    <property type="component" value="Unassembled WGS sequence"/>
</dbReference>
<comment type="caution">
    <text evidence="2">The sequence shown here is derived from an EMBL/GenBank/DDBJ whole genome shotgun (WGS) entry which is preliminary data.</text>
</comment>
<accession>A0A9P4NNJ5</accession>
<evidence type="ECO:0000313" key="3">
    <source>
        <dbReference type="Proteomes" id="UP000800235"/>
    </source>
</evidence>
<proteinExistence type="predicted"/>
<dbReference type="AlphaFoldDB" id="A0A9P4NNJ5"/>
<feature type="compositionally biased region" description="Basic residues" evidence="1">
    <location>
        <begin position="121"/>
        <end position="135"/>
    </location>
</feature>
<feature type="compositionally biased region" description="Polar residues" evidence="1">
    <location>
        <begin position="25"/>
        <end position="40"/>
    </location>
</feature>
<name>A0A9P4NNJ5_9PEZI</name>
<evidence type="ECO:0000256" key="1">
    <source>
        <dbReference type="SAM" id="MobiDB-lite"/>
    </source>
</evidence>
<feature type="region of interest" description="Disordered" evidence="1">
    <location>
        <begin position="1"/>
        <end position="40"/>
    </location>
</feature>
<dbReference type="OrthoDB" id="5294241at2759"/>
<feature type="region of interest" description="Disordered" evidence="1">
    <location>
        <begin position="94"/>
        <end position="149"/>
    </location>
</feature>
<protein>
    <submittedName>
        <fullName evidence="2">Uncharacterized protein</fullName>
    </submittedName>
</protein>
<dbReference type="EMBL" id="MU007054">
    <property type="protein sequence ID" value="KAF2428653.1"/>
    <property type="molecule type" value="Genomic_DNA"/>
</dbReference>
<feature type="compositionally biased region" description="Low complexity" evidence="1">
    <location>
        <begin position="1"/>
        <end position="22"/>
    </location>
</feature>